<evidence type="ECO:0000259" key="11">
    <source>
        <dbReference type="Pfam" id="PF25994"/>
    </source>
</evidence>
<evidence type="ECO:0000256" key="9">
    <source>
        <dbReference type="RuleBase" id="RU365093"/>
    </source>
</evidence>
<comment type="caution">
    <text evidence="13">The sequence shown here is derived from an EMBL/GenBank/DDBJ whole genome shotgun (WGS) entry which is preliminary data.</text>
</comment>
<dbReference type="Pfam" id="PF26002">
    <property type="entry name" value="Beta-barrel_AprE"/>
    <property type="match status" value="1"/>
</dbReference>
<keyword evidence="3 9" id="KW-0813">Transport</keyword>
<sequence>MEIANEIQSKNRRLITRSLVIIVITFGGFFGWSWFATLESAAIAPGIVVVESKRKSIEHLEGGIVAAVYVNEGDVVKPGAALIKIADTSSASRLKQSRLAWMSRKIEYMRLLAERKDEPSFSPKIDRELTRGIELEVETLAANQQSLFLSRANIRQQEHAIISSRLLNARDRQKFVARMLKQNENARRYLLQEINMHATLLQDGYTSKIKLLELKRSRVLLESEIISVQADLASSQQSAIELEQQLNAISQRNRSEIENMIAEVKNDLIIAEADLKLAIDTQQRSIVTSPVNGIVKSITVNAIGEVVSPGEVIMEVVPDQDGLVVEAIVAPVDIDMVQLGQKALIRLSALNYNKVPPVHGEVIFVDADINENAQGEKTGFKVKVKLDPADVENSEDIQLYPGMPAEVYVLLEKKRPLDFLLDPLRTSLLRAFRES</sequence>
<evidence type="ECO:0000313" key="13">
    <source>
        <dbReference type="EMBL" id="CAH0526159.1"/>
    </source>
</evidence>
<evidence type="ECO:0000256" key="8">
    <source>
        <dbReference type="ARBA" id="ARBA00023136"/>
    </source>
</evidence>
<keyword evidence="14" id="KW-1185">Reference proteome</keyword>
<dbReference type="InterPro" id="IPR058781">
    <property type="entry name" value="HH_AprE-like"/>
</dbReference>
<name>A0ABM8ZI29_9VIBR</name>
<evidence type="ECO:0000256" key="2">
    <source>
        <dbReference type="ARBA" id="ARBA00009477"/>
    </source>
</evidence>
<keyword evidence="4 9" id="KW-1003">Cell membrane</keyword>
<keyword evidence="6 9" id="KW-0812">Transmembrane</keyword>
<dbReference type="EMBL" id="CAKLCM010000002">
    <property type="protein sequence ID" value="CAH0526159.1"/>
    <property type="molecule type" value="Genomic_DNA"/>
</dbReference>
<feature type="domain" description="AprE-like beta-barrel" evidence="12">
    <location>
        <begin position="323"/>
        <end position="410"/>
    </location>
</feature>
<evidence type="ECO:0000256" key="4">
    <source>
        <dbReference type="ARBA" id="ARBA00022475"/>
    </source>
</evidence>
<dbReference type="Proteomes" id="UP000838160">
    <property type="component" value="Unassembled WGS sequence"/>
</dbReference>
<keyword evidence="5 9" id="KW-0997">Cell inner membrane</keyword>
<evidence type="ECO:0000313" key="14">
    <source>
        <dbReference type="Proteomes" id="UP000838160"/>
    </source>
</evidence>
<evidence type="ECO:0000256" key="5">
    <source>
        <dbReference type="ARBA" id="ARBA00022519"/>
    </source>
</evidence>
<keyword evidence="10" id="KW-0175">Coiled coil</keyword>
<dbReference type="NCBIfam" id="TIGR01843">
    <property type="entry name" value="type_I_hlyD"/>
    <property type="match status" value="1"/>
</dbReference>
<dbReference type="Gene3D" id="2.40.30.170">
    <property type="match status" value="1"/>
</dbReference>
<dbReference type="InterPro" id="IPR058982">
    <property type="entry name" value="Beta-barrel_AprE"/>
</dbReference>
<gene>
    <name evidence="13" type="primary">prsE_1</name>
    <name evidence="13" type="ORF">VHP8226_01633</name>
</gene>
<dbReference type="PANTHER" id="PTHR30386">
    <property type="entry name" value="MEMBRANE FUSION SUBUNIT OF EMRAB-TOLC MULTIDRUG EFFLUX PUMP"/>
    <property type="match status" value="1"/>
</dbReference>
<accession>A0ABM8ZI29</accession>
<evidence type="ECO:0000256" key="3">
    <source>
        <dbReference type="ARBA" id="ARBA00022448"/>
    </source>
</evidence>
<dbReference type="InterPro" id="IPR010129">
    <property type="entry name" value="T1SS_HlyD"/>
</dbReference>
<organism evidence="13 14">
    <name type="scientific">Vibrio hippocampi</name>
    <dbReference type="NCBI Taxonomy" id="654686"/>
    <lineage>
        <taxon>Bacteria</taxon>
        <taxon>Pseudomonadati</taxon>
        <taxon>Pseudomonadota</taxon>
        <taxon>Gammaproteobacteria</taxon>
        <taxon>Vibrionales</taxon>
        <taxon>Vibrionaceae</taxon>
        <taxon>Vibrio</taxon>
    </lineage>
</organism>
<dbReference type="InterPro" id="IPR050739">
    <property type="entry name" value="MFP"/>
</dbReference>
<feature type="transmembrane region" description="Helical" evidence="9">
    <location>
        <begin position="14"/>
        <end position="35"/>
    </location>
</feature>
<dbReference type="Pfam" id="PF25994">
    <property type="entry name" value="HH_AprE"/>
    <property type="match status" value="1"/>
</dbReference>
<protein>
    <recommendedName>
        <fullName evidence="9">Membrane fusion protein (MFP) family protein</fullName>
    </recommendedName>
</protein>
<evidence type="ECO:0000256" key="1">
    <source>
        <dbReference type="ARBA" id="ARBA00004377"/>
    </source>
</evidence>
<keyword evidence="7 9" id="KW-1133">Transmembrane helix</keyword>
<proteinExistence type="inferred from homology"/>
<reference evidence="13" key="1">
    <citation type="submission" date="2021-12" db="EMBL/GenBank/DDBJ databases">
        <authorList>
            <person name="Rodrigo-Torres L."/>
            <person name="Arahal R. D."/>
            <person name="Lucena T."/>
        </authorList>
    </citation>
    <scope>NUCLEOTIDE SEQUENCE</scope>
    <source>
        <strain evidence="13">CECT 8226</strain>
    </source>
</reference>
<dbReference type="Gene3D" id="2.40.50.100">
    <property type="match status" value="1"/>
</dbReference>
<comment type="subcellular location">
    <subcellularLocation>
        <location evidence="1 9">Cell inner membrane</location>
        <topology evidence="1 9">Single-pass membrane protein</topology>
    </subcellularLocation>
</comment>
<evidence type="ECO:0000256" key="7">
    <source>
        <dbReference type="ARBA" id="ARBA00022989"/>
    </source>
</evidence>
<comment type="similarity">
    <text evidence="2 9">Belongs to the membrane fusion protein (MFP) (TC 8.A.1) family.</text>
</comment>
<keyword evidence="8 9" id="KW-0472">Membrane</keyword>
<evidence type="ECO:0000256" key="10">
    <source>
        <dbReference type="SAM" id="Coils"/>
    </source>
</evidence>
<evidence type="ECO:0000256" key="6">
    <source>
        <dbReference type="ARBA" id="ARBA00022692"/>
    </source>
</evidence>
<dbReference type="RefSeq" id="WP_237484570.1">
    <property type="nucleotide sequence ID" value="NZ_CAKLCM010000002.1"/>
</dbReference>
<evidence type="ECO:0000259" key="12">
    <source>
        <dbReference type="Pfam" id="PF26002"/>
    </source>
</evidence>
<feature type="domain" description="AprE-like long alpha-helical hairpin" evidence="11">
    <location>
        <begin position="91"/>
        <end position="278"/>
    </location>
</feature>
<dbReference type="PANTHER" id="PTHR30386:SF17">
    <property type="entry name" value="ALKALINE PROTEASE SECRETION PROTEIN APRE"/>
    <property type="match status" value="1"/>
</dbReference>
<feature type="coiled-coil region" evidence="10">
    <location>
        <begin position="232"/>
        <end position="274"/>
    </location>
</feature>
<dbReference type="PRINTS" id="PR01490">
    <property type="entry name" value="RTXTOXIND"/>
</dbReference>